<feature type="region of interest" description="Disordered" evidence="3">
    <location>
        <begin position="65"/>
        <end position="84"/>
    </location>
</feature>
<reference evidence="4" key="1">
    <citation type="submission" date="2019-07" db="EMBL/GenBank/DDBJ databases">
        <title>Hyphodiscus hymeniophilus genome sequencing and assembly.</title>
        <authorList>
            <person name="Kramer G."/>
            <person name="Nodwell J."/>
        </authorList>
    </citation>
    <scope>NUCLEOTIDE SEQUENCE</scope>
    <source>
        <strain evidence="4">ATCC 34498</strain>
    </source>
</reference>
<dbReference type="OrthoDB" id="5089701at2759"/>
<proteinExistence type="predicted"/>
<evidence type="ECO:0000256" key="3">
    <source>
        <dbReference type="SAM" id="MobiDB-lite"/>
    </source>
</evidence>
<evidence type="ECO:0000256" key="1">
    <source>
        <dbReference type="ARBA" id="ARBA00004123"/>
    </source>
</evidence>
<protein>
    <submittedName>
        <fullName evidence="4">Arginine metabolism regulation II</fullName>
    </submittedName>
</protein>
<dbReference type="Pfam" id="PF11951">
    <property type="entry name" value="Fungal_trans_2"/>
    <property type="match status" value="1"/>
</dbReference>
<gene>
    <name evidence="4" type="ORF">D0Z07_6725</name>
</gene>
<evidence type="ECO:0000256" key="2">
    <source>
        <dbReference type="ARBA" id="ARBA00023242"/>
    </source>
</evidence>
<dbReference type="EMBL" id="VNKQ01000012">
    <property type="protein sequence ID" value="KAG0647456.1"/>
    <property type="molecule type" value="Genomic_DNA"/>
</dbReference>
<keyword evidence="5" id="KW-1185">Reference proteome</keyword>
<comment type="caution">
    <text evidence="4">The sequence shown here is derived from an EMBL/GenBank/DDBJ whole genome shotgun (WGS) entry which is preliminary data.</text>
</comment>
<dbReference type="PANTHER" id="PTHR37534:SF46">
    <property type="entry name" value="ZN(II)2CYS6 TRANSCRIPTION FACTOR (EUROFUNG)"/>
    <property type="match status" value="1"/>
</dbReference>
<evidence type="ECO:0000313" key="5">
    <source>
        <dbReference type="Proteomes" id="UP000785200"/>
    </source>
</evidence>
<organism evidence="4 5">
    <name type="scientific">Hyphodiscus hymeniophilus</name>
    <dbReference type="NCBI Taxonomy" id="353542"/>
    <lineage>
        <taxon>Eukaryota</taxon>
        <taxon>Fungi</taxon>
        <taxon>Dikarya</taxon>
        <taxon>Ascomycota</taxon>
        <taxon>Pezizomycotina</taxon>
        <taxon>Leotiomycetes</taxon>
        <taxon>Helotiales</taxon>
        <taxon>Hyphodiscaceae</taxon>
        <taxon>Hyphodiscus</taxon>
    </lineage>
</organism>
<keyword evidence="2" id="KW-0539">Nucleus</keyword>
<feature type="region of interest" description="Disordered" evidence="3">
    <location>
        <begin position="1"/>
        <end position="27"/>
    </location>
</feature>
<dbReference type="AlphaFoldDB" id="A0A9P6VGA9"/>
<name>A0A9P6VGA9_9HELO</name>
<dbReference type="GO" id="GO:0005634">
    <property type="term" value="C:nucleus"/>
    <property type="evidence" value="ECO:0007669"/>
    <property type="project" value="UniProtKB-SubCell"/>
</dbReference>
<dbReference type="PANTHER" id="PTHR37534">
    <property type="entry name" value="TRANSCRIPTIONAL ACTIVATOR PROTEIN UGA3"/>
    <property type="match status" value="1"/>
</dbReference>
<dbReference type="Proteomes" id="UP000785200">
    <property type="component" value="Unassembled WGS sequence"/>
</dbReference>
<dbReference type="InterPro" id="IPR021858">
    <property type="entry name" value="Fun_TF"/>
</dbReference>
<evidence type="ECO:0000313" key="4">
    <source>
        <dbReference type="EMBL" id="KAG0647456.1"/>
    </source>
</evidence>
<sequence length="728" mass="82714">MPQRKEAPRRSSRTQGSTPALAPVPRPRTHAFTGCAPVCNNCTRLDISCEGYSRKYSWIPSKFPGRSRKSQFRGSLDFQDSHDGQTSRRVVFPRFPFERPNDPADDDRAAMAIQMRDECCAHSSALDIDQILRDLQNQVPEVIDFRRIGPFGVFPILFATENCIENIGEVERSGDEILDDQPHNSVTEPEQNMDWGQLNGFDTWNMVMQGSAIGNETDDIHLEDPSPLNHFCHQVPEIETSAILQLPELPVTPLDLLPSVKRQMERDMPIITMPNNTNLLKIPAEARTLLDYYSRRVIEVISIAPTKNPPWETIHLPCAMSALAELMVHGETKSFAKMSLFHALLSVSSYHIGLANTHLKEVSKYWREKGALHKQSAVAFLRAALTENLPKAARGKYKEILMSFLSMVTIGVFSGNMQDSHWYLAESETLIRTHGLPKSFKSQKVSKLHHIFSYLRIIEESTSLGRIDSHGISHEHTDKCSPMDDQIHSETALVLHAEEGKLANSRLEWIQEEPDDPEEDPLFVSIYHMPTTLLSLLSQTSSLYKELLSRPSNPDFQHKCQIIEDRILRWKAPESLTVKYASELTLTGQDCLSLPSTSSIAAHLVTAMHQALIVHFQRRIRNTDPRVLQHYVMNVADHLLAHEKLKQVLQILAAPFPWPAFIAGCEAYDPVAREKVGDYLDCVRYYHVGNVLEAEKVIREVWRRQDLGMSDRTWDHVLKDWGLHIVLT</sequence>
<accession>A0A9P6VGA9</accession>
<comment type="subcellular location">
    <subcellularLocation>
        <location evidence="1">Nucleus</location>
    </subcellularLocation>
</comment>